<keyword evidence="1 7" id="KW-0963">Cytoplasm</keyword>
<evidence type="ECO:0000256" key="6">
    <source>
        <dbReference type="ARBA" id="ARBA00022884"/>
    </source>
</evidence>
<dbReference type="Gene3D" id="1.10.8.100">
    <property type="entry name" value="Ribosomal RNA adenine dimethylase-like, domain 2"/>
    <property type="match status" value="1"/>
</dbReference>
<comment type="subcellular location">
    <subcellularLocation>
        <location evidence="7">Cytoplasm</location>
    </subcellularLocation>
</comment>
<dbReference type="InterPro" id="IPR011530">
    <property type="entry name" value="rRNA_adenine_dimethylase"/>
</dbReference>
<dbReference type="Pfam" id="PF00398">
    <property type="entry name" value="RrnaAD"/>
    <property type="match status" value="1"/>
</dbReference>
<comment type="caution">
    <text evidence="10">The sequence shown here is derived from an EMBL/GenBank/DDBJ whole genome shotgun (WGS) entry which is preliminary data.</text>
</comment>
<dbReference type="EMBL" id="PXYX01000005">
    <property type="protein sequence ID" value="PSR28795.1"/>
    <property type="molecule type" value="Genomic_DNA"/>
</dbReference>
<dbReference type="CDD" id="cd02440">
    <property type="entry name" value="AdoMet_MTases"/>
    <property type="match status" value="1"/>
</dbReference>
<dbReference type="NCBIfam" id="TIGR00755">
    <property type="entry name" value="ksgA"/>
    <property type="match status" value="1"/>
</dbReference>
<feature type="binding site" evidence="7 8">
    <location>
        <position position="62"/>
    </location>
    <ligand>
        <name>S-adenosyl-L-methionine</name>
        <dbReference type="ChEBI" id="CHEBI:59789"/>
    </ligand>
</feature>
<keyword evidence="5 7" id="KW-0949">S-adenosyl-L-methionine</keyword>
<dbReference type="SMART" id="SM00650">
    <property type="entry name" value="rADc"/>
    <property type="match status" value="1"/>
</dbReference>
<dbReference type="InterPro" id="IPR020596">
    <property type="entry name" value="rRNA_Ade_Mease_Trfase_CS"/>
</dbReference>
<dbReference type="Gene3D" id="3.40.50.150">
    <property type="entry name" value="Vaccinia Virus protein VP39"/>
    <property type="match status" value="1"/>
</dbReference>
<feature type="domain" description="Ribosomal RNA adenine methylase transferase N-terminal" evidence="9">
    <location>
        <begin position="42"/>
        <end position="217"/>
    </location>
</feature>
<evidence type="ECO:0000256" key="5">
    <source>
        <dbReference type="ARBA" id="ARBA00022691"/>
    </source>
</evidence>
<dbReference type="PANTHER" id="PTHR11727:SF7">
    <property type="entry name" value="DIMETHYLADENOSINE TRANSFERASE-RELATED"/>
    <property type="match status" value="1"/>
</dbReference>
<dbReference type="HAMAP" id="MF_00607">
    <property type="entry name" value="16SrRNA_methyltr_A"/>
    <property type="match status" value="1"/>
</dbReference>
<keyword evidence="6 7" id="KW-0694">RNA-binding</keyword>
<dbReference type="GO" id="GO:0005829">
    <property type="term" value="C:cytosol"/>
    <property type="evidence" value="ECO:0007669"/>
    <property type="project" value="TreeGrafter"/>
</dbReference>
<dbReference type="InterPro" id="IPR029063">
    <property type="entry name" value="SAM-dependent_MTases_sf"/>
</dbReference>
<evidence type="ECO:0000256" key="7">
    <source>
        <dbReference type="HAMAP-Rule" id="MF_00607"/>
    </source>
</evidence>
<dbReference type="PANTHER" id="PTHR11727">
    <property type="entry name" value="DIMETHYLADENOSINE TRANSFERASE"/>
    <property type="match status" value="1"/>
</dbReference>
<evidence type="ECO:0000256" key="1">
    <source>
        <dbReference type="ARBA" id="ARBA00022490"/>
    </source>
</evidence>
<evidence type="ECO:0000256" key="8">
    <source>
        <dbReference type="PROSITE-ProRule" id="PRU01026"/>
    </source>
</evidence>
<dbReference type="InterPro" id="IPR020598">
    <property type="entry name" value="rRNA_Ade_methylase_Trfase_N"/>
</dbReference>
<dbReference type="InterPro" id="IPR001737">
    <property type="entry name" value="KsgA/Erm"/>
</dbReference>
<keyword evidence="3 7" id="KW-0489">Methyltransferase</keyword>
<dbReference type="Proteomes" id="UP000242705">
    <property type="component" value="Unassembled WGS sequence"/>
</dbReference>
<protein>
    <recommendedName>
        <fullName evidence="7">Ribosomal RNA small subunit methyltransferase A</fullName>
        <ecNumber evidence="7">2.1.1.182</ecNumber>
    </recommendedName>
    <alternativeName>
        <fullName evidence="7">16S rRNA (adenine(1518)-N(6)/adenine(1519)-N(6))-dimethyltransferase</fullName>
    </alternativeName>
    <alternativeName>
        <fullName evidence="7">16S rRNA dimethyladenosine transferase</fullName>
    </alternativeName>
    <alternativeName>
        <fullName evidence="7">16S rRNA dimethylase</fullName>
    </alternativeName>
    <alternativeName>
        <fullName evidence="7">S-adenosylmethionine-6-N', N'-adenosyl(rRNA) dimethyltransferase</fullName>
    </alternativeName>
</protein>
<dbReference type="GO" id="GO:0052908">
    <property type="term" value="F:16S rRNA (adenine(1518)-N(6)/adenine(1519)-N(6))-dimethyltransferase activity"/>
    <property type="evidence" value="ECO:0007669"/>
    <property type="project" value="UniProtKB-EC"/>
</dbReference>
<dbReference type="EC" id="2.1.1.182" evidence="7"/>
<evidence type="ECO:0000256" key="4">
    <source>
        <dbReference type="ARBA" id="ARBA00022679"/>
    </source>
</evidence>
<dbReference type="PROSITE" id="PS01131">
    <property type="entry name" value="RRNA_A_DIMETH"/>
    <property type="match status" value="1"/>
</dbReference>
<dbReference type="SUPFAM" id="SSF53335">
    <property type="entry name" value="S-adenosyl-L-methionine-dependent methyltransferases"/>
    <property type="match status" value="1"/>
</dbReference>
<feature type="binding site" evidence="7 8">
    <location>
        <position position="35"/>
    </location>
    <ligand>
        <name>S-adenosyl-L-methionine</name>
        <dbReference type="ChEBI" id="CHEBI:59789"/>
    </ligand>
</feature>
<evidence type="ECO:0000256" key="3">
    <source>
        <dbReference type="ARBA" id="ARBA00022603"/>
    </source>
</evidence>
<accession>A0A2T2X2S5</accession>
<proteinExistence type="inferred from homology"/>
<evidence type="ECO:0000313" key="10">
    <source>
        <dbReference type="EMBL" id="PSR28795.1"/>
    </source>
</evidence>
<evidence type="ECO:0000313" key="11">
    <source>
        <dbReference type="Proteomes" id="UP000242705"/>
    </source>
</evidence>
<reference evidence="10 11" key="1">
    <citation type="journal article" date="2014" name="BMC Genomics">
        <title>Comparison of environmental and isolate Sulfobacillus genomes reveals diverse carbon, sulfur, nitrogen, and hydrogen metabolisms.</title>
        <authorList>
            <person name="Justice N.B."/>
            <person name="Norman A."/>
            <person name="Brown C.T."/>
            <person name="Singh A."/>
            <person name="Thomas B.C."/>
            <person name="Banfield J.F."/>
        </authorList>
    </citation>
    <scope>NUCLEOTIDE SEQUENCE [LARGE SCALE GENOMIC DNA]</scope>
    <source>
        <strain evidence="10">AMDSBA5</strain>
    </source>
</reference>
<sequence>MSVHTADFIDPRTVQGLQRVLATVMVRPEKRLGQNFLIAPEAFDLIADAILKTQPDWVLEIGPGPGGLTRALLERGLTVVAIEVDPTWVNWLSQTLCSAYPKTLTVLEQDALSISWQSLADERGGSWSICGNLPYYITSPLLAKLFEDASSWQQAVFMVQKEVAVRLLAEPGQRETSALSVLLRYVADIRGLGEVSRQQFYPPPEVDSFVIQLTRIPSPAIPFESLQRVVRAAFLHRRKMIRQSLAKAPDSSWNSQQWARILTEGGIDPAKRAEALSWSEWIQLARLAAKK</sequence>
<gene>
    <name evidence="7 10" type="primary">rsmA</name>
    <name evidence="7" type="synonym">ksgA</name>
    <name evidence="10" type="ORF">C7B47_04005</name>
</gene>
<evidence type="ECO:0000256" key="2">
    <source>
        <dbReference type="ARBA" id="ARBA00022552"/>
    </source>
</evidence>
<dbReference type="InterPro" id="IPR023165">
    <property type="entry name" value="rRNA_Ade_diMease-like_C"/>
</dbReference>
<evidence type="ECO:0000259" key="9">
    <source>
        <dbReference type="SMART" id="SM00650"/>
    </source>
</evidence>
<dbReference type="PROSITE" id="PS51689">
    <property type="entry name" value="SAM_RNA_A_N6_MT"/>
    <property type="match status" value="1"/>
</dbReference>
<keyword evidence="4 7" id="KW-0808">Transferase</keyword>
<feature type="binding site" evidence="7 8">
    <location>
        <position position="132"/>
    </location>
    <ligand>
        <name>S-adenosyl-L-methionine</name>
        <dbReference type="ChEBI" id="CHEBI:59789"/>
    </ligand>
</feature>
<dbReference type="GO" id="GO:0003723">
    <property type="term" value="F:RNA binding"/>
    <property type="evidence" value="ECO:0007669"/>
    <property type="project" value="UniProtKB-UniRule"/>
</dbReference>
<feature type="binding site" evidence="7 8">
    <location>
        <position position="83"/>
    </location>
    <ligand>
        <name>S-adenosyl-L-methionine</name>
        <dbReference type="ChEBI" id="CHEBI:59789"/>
    </ligand>
</feature>
<dbReference type="AlphaFoldDB" id="A0A2T2X2S5"/>
<feature type="binding site" evidence="7 8">
    <location>
        <position position="110"/>
    </location>
    <ligand>
        <name>S-adenosyl-L-methionine</name>
        <dbReference type="ChEBI" id="CHEBI:59789"/>
    </ligand>
</feature>
<keyword evidence="2 7" id="KW-0698">rRNA processing</keyword>
<comment type="function">
    <text evidence="7">Specifically dimethylates two adjacent adenosines (A1518 and A1519) in the loop of a conserved hairpin near the 3'-end of 16S rRNA in the 30S particle. May play a critical role in biogenesis of 30S subunits.</text>
</comment>
<organism evidence="10 11">
    <name type="scientific">Sulfobacillus thermosulfidooxidans</name>
    <dbReference type="NCBI Taxonomy" id="28034"/>
    <lineage>
        <taxon>Bacteria</taxon>
        <taxon>Bacillati</taxon>
        <taxon>Bacillota</taxon>
        <taxon>Clostridia</taxon>
        <taxon>Eubacteriales</taxon>
        <taxon>Clostridiales Family XVII. Incertae Sedis</taxon>
        <taxon>Sulfobacillus</taxon>
    </lineage>
</organism>
<comment type="catalytic activity">
    <reaction evidence="7">
        <text>adenosine(1518)/adenosine(1519) in 16S rRNA + 4 S-adenosyl-L-methionine = N(6)-dimethyladenosine(1518)/N(6)-dimethyladenosine(1519) in 16S rRNA + 4 S-adenosyl-L-homocysteine + 4 H(+)</text>
        <dbReference type="Rhea" id="RHEA:19609"/>
        <dbReference type="Rhea" id="RHEA-COMP:10232"/>
        <dbReference type="Rhea" id="RHEA-COMP:10233"/>
        <dbReference type="ChEBI" id="CHEBI:15378"/>
        <dbReference type="ChEBI" id="CHEBI:57856"/>
        <dbReference type="ChEBI" id="CHEBI:59789"/>
        <dbReference type="ChEBI" id="CHEBI:74411"/>
        <dbReference type="ChEBI" id="CHEBI:74493"/>
        <dbReference type="EC" id="2.1.1.182"/>
    </reaction>
</comment>
<comment type="similarity">
    <text evidence="7">Belongs to the class I-like SAM-binding methyltransferase superfamily. rRNA adenine N(6)-methyltransferase family. RsmA subfamily.</text>
</comment>
<feature type="binding site" evidence="7 8">
    <location>
        <position position="37"/>
    </location>
    <ligand>
        <name>S-adenosyl-L-methionine</name>
        <dbReference type="ChEBI" id="CHEBI:59789"/>
    </ligand>
</feature>
<name>A0A2T2X2S5_SULTH</name>